<protein>
    <submittedName>
        <fullName evidence="1">21755_t:CDS:1</fullName>
    </submittedName>
</protein>
<evidence type="ECO:0000313" key="2">
    <source>
        <dbReference type="Proteomes" id="UP000789759"/>
    </source>
</evidence>
<gene>
    <name evidence="1" type="ORF">CPELLU_LOCUS15369</name>
</gene>
<feature type="non-terminal residue" evidence="1">
    <location>
        <position position="179"/>
    </location>
</feature>
<name>A0A9N9NUR3_9GLOM</name>
<accession>A0A9N9NUR3</accession>
<dbReference type="AlphaFoldDB" id="A0A9N9NUR3"/>
<reference evidence="1" key="1">
    <citation type="submission" date="2021-06" db="EMBL/GenBank/DDBJ databases">
        <authorList>
            <person name="Kallberg Y."/>
            <person name="Tangrot J."/>
            <person name="Rosling A."/>
        </authorList>
    </citation>
    <scope>NUCLEOTIDE SEQUENCE</scope>
    <source>
        <strain evidence="1">FL966</strain>
    </source>
</reference>
<organism evidence="1 2">
    <name type="scientific">Cetraspora pellucida</name>
    <dbReference type="NCBI Taxonomy" id="1433469"/>
    <lineage>
        <taxon>Eukaryota</taxon>
        <taxon>Fungi</taxon>
        <taxon>Fungi incertae sedis</taxon>
        <taxon>Mucoromycota</taxon>
        <taxon>Glomeromycotina</taxon>
        <taxon>Glomeromycetes</taxon>
        <taxon>Diversisporales</taxon>
        <taxon>Gigasporaceae</taxon>
        <taxon>Cetraspora</taxon>
    </lineage>
</organism>
<dbReference type="Proteomes" id="UP000789759">
    <property type="component" value="Unassembled WGS sequence"/>
</dbReference>
<dbReference type="EMBL" id="CAJVQA010020116">
    <property type="protein sequence ID" value="CAG8762110.1"/>
    <property type="molecule type" value="Genomic_DNA"/>
</dbReference>
<sequence>MPFILRRFLKFQHIKVETSKRWQENFSKRQVVTKLCSLWATEAKALKLAFTTPMTSIICQELQESLNKEHDLLVQSYAEYLGFGCALLNKKLEFYNHITYTFLDNEKESTKLKFHVGDIVELSENSEGITYAKIKLIFKHEANNEQSYAFIQFEKFQKANQFDSILECPFYVQKSEGTR</sequence>
<dbReference type="OrthoDB" id="10457783at2759"/>
<evidence type="ECO:0000313" key="1">
    <source>
        <dbReference type="EMBL" id="CAG8762110.1"/>
    </source>
</evidence>
<keyword evidence="2" id="KW-1185">Reference proteome</keyword>
<proteinExistence type="predicted"/>
<comment type="caution">
    <text evidence="1">The sequence shown here is derived from an EMBL/GenBank/DDBJ whole genome shotgun (WGS) entry which is preliminary data.</text>
</comment>